<comment type="caution">
    <text evidence="6">The sequence shown here is derived from an EMBL/GenBank/DDBJ whole genome shotgun (WGS) entry which is preliminary data.</text>
</comment>
<accession>A0AAD5K7M5</accession>
<proteinExistence type="predicted"/>
<organism evidence="6 7">
    <name type="scientific">Phascolomyces articulosus</name>
    <dbReference type="NCBI Taxonomy" id="60185"/>
    <lineage>
        <taxon>Eukaryota</taxon>
        <taxon>Fungi</taxon>
        <taxon>Fungi incertae sedis</taxon>
        <taxon>Mucoromycota</taxon>
        <taxon>Mucoromycotina</taxon>
        <taxon>Mucoromycetes</taxon>
        <taxon>Mucorales</taxon>
        <taxon>Lichtheimiaceae</taxon>
        <taxon>Phascolomyces</taxon>
    </lineage>
</organism>
<evidence type="ECO:0000256" key="1">
    <source>
        <dbReference type="ARBA" id="ARBA00023125"/>
    </source>
</evidence>
<dbReference type="SUPFAM" id="SSF47769">
    <property type="entry name" value="SAM/Pointed domain"/>
    <property type="match status" value="1"/>
</dbReference>
<feature type="compositionally biased region" description="Polar residues" evidence="4">
    <location>
        <begin position="360"/>
        <end position="395"/>
    </location>
</feature>
<dbReference type="InterPro" id="IPR009071">
    <property type="entry name" value="HMG_box_dom"/>
</dbReference>
<protein>
    <recommendedName>
        <fullName evidence="5">HMG box domain-containing protein</fullName>
    </recommendedName>
</protein>
<dbReference type="Gene3D" id="1.10.30.10">
    <property type="entry name" value="High mobility group box domain"/>
    <property type="match status" value="1"/>
</dbReference>
<sequence>MNSSIDESTDDSQGTITTTAVISPLLPSTSIATDSSLVSVATIPPTPVINNNTTTTTVASSLSLSPSGSQQQRSIKSDHHQVKTFLANCNLSQYYNVMIQEGFDQLEALFEVTEHDLEQMGVKRGHRRLLQRAIANNKGKPSYSSSLYLNHQNLDYFGSSDQPEGDLMNRDKFVLLTPPSSHTSCSTTAATTIASTSSASAIVSHRASVSSMSGGTQTSSSNDEETSSTVTSENINKIWKRKYRRRARADDNAPKKPPSAYVMFSNDVRAELKEQNLSFTALSKITGDRWKNLDPNQRKIYEMRATFAKEDYILALEKYELTDEHKQYQQYLNEFRTRHESSVDKPRKRSRSFERKEIDQGSTSPCESMISDPSTNELPSGSSTTSNHPTLQQQHPNHHLLREPPPPQQQETRYPYWLLNDTTSTPSNHEPTSISDLPTIDVLYPDQTQPQPTSENNK</sequence>
<dbReference type="InterPro" id="IPR013761">
    <property type="entry name" value="SAM/pointed_sf"/>
</dbReference>
<dbReference type="InterPro" id="IPR036910">
    <property type="entry name" value="HMG_box_dom_sf"/>
</dbReference>
<dbReference type="Proteomes" id="UP001209540">
    <property type="component" value="Unassembled WGS sequence"/>
</dbReference>
<evidence type="ECO:0000313" key="7">
    <source>
        <dbReference type="Proteomes" id="UP001209540"/>
    </source>
</evidence>
<dbReference type="GO" id="GO:0003677">
    <property type="term" value="F:DNA binding"/>
    <property type="evidence" value="ECO:0007669"/>
    <property type="project" value="UniProtKB-UniRule"/>
</dbReference>
<dbReference type="Pfam" id="PF00536">
    <property type="entry name" value="SAM_1"/>
    <property type="match status" value="1"/>
</dbReference>
<dbReference type="EMBL" id="JAIXMP010000005">
    <property type="protein sequence ID" value="KAI9272934.1"/>
    <property type="molecule type" value="Genomic_DNA"/>
</dbReference>
<keyword evidence="1 3" id="KW-0238">DNA-binding</keyword>
<dbReference type="SMART" id="SM00398">
    <property type="entry name" value="HMG"/>
    <property type="match status" value="1"/>
</dbReference>
<evidence type="ECO:0000259" key="5">
    <source>
        <dbReference type="PROSITE" id="PS50118"/>
    </source>
</evidence>
<evidence type="ECO:0000313" key="6">
    <source>
        <dbReference type="EMBL" id="KAI9272934.1"/>
    </source>
</evidence>
<feature type="compositionally biased region" description="Basic and acidic residues" evidence="4">
    <location>
        <begin position="337"/>
        <end position="359"/>
    </location>
</feature>
<evidence type="ECO:0000256" key="2">
    <source>
        <dbReference type="ARBA" id="ARBA00023242"/>
    </source>
</evidence>
<name>A0AAD5K7M5_9FUNG</name>
<dbReference type="Pfam" id="PF00505">
    <property type="entry name" value="HMG_box"/>
    <property type="match status" value="1"/>
</dbReference>
<dbReference type="GO" id="GO:0010468">
    <property type="term" value="P:regulation of gene expression"/>
    <property type="evidence" value="ECO:0007669"/>
    <property type="project" value="TreeGrafter"/>
</dbReference>
<dbReference type="InterPro" id="IPR001660">
    <property type="entry name" value="SAM"/>
</dbReference>
<dbReference type="PROSITE" id="PS50118">
    <property type="entry name" value="HMG_BOX_2"/>
    <property type="match status" value="1"/>
</dbReference>
<gene>
    <name evidence="6" type="ORF">BDA99DRAFT_556525</name>
</gene>
<keyword evidence="7" id="KW-1185">Reference proteome</keyword>
<keyword evidence="2 3" id="KW-0539">Nucleus</keyword>
<evidence type="ECO:0000256" key="3">
    <source>
        <dbReference type="PROSITE-ProRule" id="PRU00267"/>
    </source>
</evidence>
<feature type="DNA-binding region" description="HMG box" evidence="3">
    <location>
        <begin position="254"/>
        <end position="320"/>
    </location>
</feature>
<feature type="compositionally biased region" description="Polar residues" evidence="4">
    <location>
        <begin position="420"/>
        <end position="436"/>
    </location>
</feature>
<dbReference type="InterPro" id="IPR051965">
    <property type="entry name" value="ChromReg_NeuronalGeneExpr"/>
</dbReference>
<feature type="domain" description="HMG box" evidence="5">
    <location>
        <begin position="254"/>
        <end position="320"/>
    </location>
</feature>
<dbReference type="PANTHER" id="PTHR46040">
    <property type="entry name" value="HIGH MOBILITY GROUP PROTEIN 2"/>
    <property type="match status" value="1"/>
</dbReference>
<dbReference type="GO" id="GO:0005634">
    <property type="term" value="C:nucleus"/>
    <property type="evidence" value="ECO:0007669"/>
    <property type="project" value="UniProtKB-UniRule"/>
</dbReference>
<feature type="compositionally biased region" description="Polar residues" evidence="4">
    <location>
        <begin position="446"/>
        <end position="458"/>
    </location>
</feature>
<dbReference type="CDD" id="cd09487">
    <property type="entry name" value="SAM_superfamily"/>
    <property type="match status" value="1"/>
</dbReference>
<dbReference type="AlphaFoldDB" id="A0AAD5K7M5"/>
<reference evidence="6" key="2">
    <citation type="submission" date="2023-02" db="EMBL/GenBank/DDBJ databases">
        <authorList>
            <consortium name="DOE Joint Genome Institute"/>
            <person name="Mondo S.J."/>
            <person name="Chang Y."/>
            <person name="Wang Y."/>
            <person name="Ahrendt S."/>
            <person name="Andreopoulos W."/>
            <person name="Barry K."/>
            <person name="Beard J."/>
            <person name="Benny G.L."/>
            <person name="Blankenship S."/>
            <person name="Bonito G."/>
            <person name="Cuomo C."/>
            <person name="Desiro A."/>
            <person name="Gervers K.A."/>
            <person name="Hundley H."/>
            <person name="Kuo A."/>
            <person name="LaButti K."/>
            <person name="Lang B.F."/>
            <person name="Lipzen A."/>
            <person name="O'Donnell K."/>
            <person name="Pangilinan J."/>
            <person name="Reynolds N."/>
            <person name="Sandor L."/>
            <person name="Smith M.W."/>
            <person name="Tsang A."/>
            <person name="Grigoriev I.V."/>
            <person name="Stajich J.E."/>
            <person name="Spatafora J.W."/>
        </authorList>
    </citation>
    <scope>NUCLEOTIDE SEQUENCE</scope>
    <source>
        <strain evidence="6">RSA 2281</strain>
    </source>
</reference>
<dbReference type="SUPFAM" id="SSF47095">
    <property type="entry name" value="HMG-box"/>
    <property type="match status" value="1"/>
</dbReference>
<dbReference type="PANTHER" id="PTHR46040:SF3">
    <property type="entry name" value="HIGH MOBILITY GROUP PROTEIN 2"/>
    <property type="match status" value="1"/>
</dbReference>
<feature type="region of interest" description="Disordered" evidence="4">
    <location>
        <begin position="206"/>
        <end position="232"/>
    </location>
</feature>
<dbReference type="Gene3D" id="1.10.150.50">
    <property type="entry name" value="Transcription Factor, Ets-1"/>
    <property type="match status" value="1"/>
</dbReference>
<feature type="compositionally biased region" description="Low complexity" evidence="4">
    <location>
        <begin position="208"/>
        <end position="232"/>
    </location>
</feature>
<reference evidence="6" key="1">
    <citation type="journal article" date="2022" name="IScience">
        <title>Evolution of zygomycete secretomes and the origins of terrestrial fungal ecologies.</title>
        <authorList>
            <person name="Chang Y."/>
            <person name="Wang Y."/>
            <person name="Mondo S."/>
            <person name="Ahrendt S."/>
            <person name="Andreopoulos W."/>
            <person name="Barry K."/>
            <person name="Beard J."/>
            <person name="Benny G.L."/>
            <person name="Blankenship S."/>
            <person name="Bonito G."/>
            <person name="Cuomo C."/>
            <person name="Desiro A."/>
            <person name="Gervers K.A."/>
            <person name="Hundley H."/>
            <person name="Kuo A."/>
            <person name="LaButti K."/>
            <person name="Lang B.F."/>
            <person name="Lipzen A."/>
            <person name="O'Donnell K."/>
            <person name="Pangilinan J."/>
            <person name="Reynolds N."/>
            <person name="Sandor L."/>
            <person name="Smith M.E."/>
            <person name="Tsang A."/>
            <person name="Grigoriev I.V."/>
            <person name="Stajich J.E."/>
            <person name="Spatafora J.W."/>
        </authorList>
    </citation>
    <scope>NUCLEOTIDE SEQUENCE</scope>
    <source>
        <strain evidence="6">RSA 2281</strain>
    </source>
</reference>
<feature type="region of interest" description="Disordered" evidence="4">
    <location>
        <begin position="337"/>
        <end position="458"/>
    </location>
</feature>
<evidence type="ECO:0000256" key="4">
    <source>
        <dbReference type="SAM" id="MobiDB-lite"/>
    </source>
</evidence>